<reference evidence="10 11" key="1">
    <citation type="submission" date="2016-02" db="EMBL/GenBank/DDBJ databases">
        <title>Complete genome of Sinomonas atrocyanea KCTC 3377.</title>
        <authorList>
            <person name="Kim K.M."/>
        </authorList>
    </citation>
    <scope>NUCLEOTIDE SEQUENCE [LARGE SCALE GENOMIC DNA]</scope>
    <source>
        <strain evidence="10 11">KCTC 3377</strain>
    </source>
</reference>
<dbReference type="SUPFAM" id="SSF103473">
    <property type="entry name" value="MFS general substrate transporter"/>
    <property type="match status" value="1"/>
</dbReference>
<dbReference type="InterPro" id="IPR005829">
    <property type="entry name" value="Sugar_transporter_CS"/>
</dbReference>
<evidence type="ECO:0000313" key="10">
    <source>
        <dbReference type="EMBL" id="AMM34570.1"/>
    </source>
</evidence>
<feature type="transmembrane region" description="Helical" evidence="8">
    <location>
        <begin position="119"/>
        <end position="136"/>
    </location>
</feature>
<protein>
    <submittedName>
        <fullName evidence="10">Major facilitator transporter</fullName>
    </submittedName>
</protein>
<dbReference type="PANTHER" id="PTHR43045">
    <property type="entry name" value="SHIKIMATE TRANSPORTER"/>
    <property type="match status" value="1"/>
</dbReference>
<gene>
    <name evidence="10" type="ORF">SA2016_3916</name>
</gene>
<feature type="transmembrane region" description="Helical" evidence="8">
    <location>
        <begin position="92"/>
        <end position="113"/>
    </location>
</feature>
<dbReference type="OrthoDB" id="8953821at2"/>
<dbReference type="InterPro" id="IPR005828">
    <property type="entry name" value="MFS_sugar_transport-like"/>
</dbReference>
<evidence type="ECO:0000256" key="7">
    <source>
        <dbReference type="SAM" id="MobiDB-lite"/>
    </source>
</evidence>
<keyword evidence="5 8" id="KW-1133">Transmembrane helix</keyword>
<dbReference type="EMBL" id="CP014518">
    <property type="protein sequence ID" value="AMM34570.1"/>
    <property type="molecule type" value="Genomic_DNA"/>
</dbReference>
<feature type="transmembrane region" description="Helical" evidence="8">
    <location>
        <begin position="248"/>
        <end position="269"/>
    </location>
</feature>
<evidence type="ECO:0000256" key="2">
    <source>
        <dbReference type="ARBA" id="ARBA00022448"/>
    </source>
</evidence>
<dbReference type="Pfam" id="PF00083">
    <property type="entry name" value="Sugar_tr"/>
    <property type="match status" value="1"/>
</dbReference>
<dbReference type="PATRIC" id="fig|37927.3.peg.4017"/>
<evidence type="ECO:0000256" key="6">
    <source>
        <dbReference type="ARBA" id="ARBA00023136"/>
    </source>
</evidence>
<feature type="transmembrane region" description="Helical" evidence="8">
    <location>
        <begin position="372"/>
        <end position="396"/>
    </location>
</feature>
<feature type="transmembrane region" description="Helical" evidence="8">
    <location>
        <begin position="309"/>
        <end position="328"/>
    </location>
</feature>
<feature type="transmembrane region" description="Helical" evidence="8">
    <location>
        <begin position="281"/>
        <end position="302"/>
    </location>
</feature>
<feature type="region of interest" description="Disordered" evidence="7">
    <location>
        <begin position="434"/>
        <end position="457"/>
    </location>
</feature>
<comment type="subcellular location">
    <subcellularLocation>
        <location evidence="1">Cell membrane</location>
        <topology evidence="1">Multi-pass membrane protein</topology>
    </subcellularLocation>
</comment>
<evidence type="ECO:0000313" key="11">
    <source>
        <dbReference type="Proteomes" id="UP000070134"/>
    </source>
</evidence>
<dbReference type="Proteomes" id="UP000070134">
    <property type="component" value="Chromosome"/>
</dbReference>
<dbReference type="CDD" id="cd17369">
    <property type="entry name" value="MFS_ShiA_like"/>
    <property type="match status" value="1"/>
</dbReference>
<dbReference type="InterPro" id="IPR011701">
    <property type="entry name" value="MFS"/>
</dbReference>
<feature type="compositionally biased region" description="Basic and acidic residues" evidence="7">
    <location>
        <begin position="434"/>
        <end position="443"/>
    </location>
</feature>
<evidence type="ECO:0000256" key="1">
    <source>
        <dbReference type="ARBA" id="ARBA00004651"/>
    </source>
</evidence>
<keyword evidence="11" id="KW-1185">Reference proteome</keyword>
<dbReference type="RefSeq" id="WP_066501411.1">
    <property type="nucleotide sequence ID" value="NZ_BJMO01000006.1"/>
</dbReference>
<dbReference type="GO" id="GO:0005886">
    <property type="term" value="C:plasma membrane"/>
    <property type="evidence" value="ECO:0007669"/>
    <property type="project" value="UniProtKB-SubCell"/>
</dbReference>
<dbReference type="AlphaFoldDB" id="A0A127A527"/>
<evidence type="ECO:0000256" key="5">
    <source>
        <dbReference type="ARBA" id="ARBA00022989"/>
    </source>
</evidence>
<accession>A0A127A527</accession>
<dbReference type="PROSITE" id="PS50850">
    <property type="entry name" value="MFS"/>
    <property type="match status" value="1"/>
</dbReference>
<keyword evidence="6 8" id="KW-0472">Membrane</keyword>
<keyword evidence="3" id="KW-1003">Cell membrane</keyword>
<feature type="domain" description="Major facilitator superfamily (MFS) profile" evidence="9">
    <location>
        <begin position="20"/>
        <end position="428"/>
    </location>
</feature>
<organism evidence="10 11">
    <name type="scientific">Sinomonas atrocyanea</name>
    <dbReference type="NCBI Taxonomy" id="37927"/>
    <lineage>
        <taxon>Bacteria</taxon>
        <taxon>Bacillati</taxon>
        <taxon>Actinomycetota</taxon>
        <taxon>Actinomycetes</taxon>
        <taxon>Micrococcales</taxon>
        <taxon>Micrococcaceae</taxon>
        <taxon>Sinomonas</taxon>
    </lineage>
</organism>
<dbReference type="PANTHER" id="PTHR43045:SF1">
    <property type="entry name" value="SHIKIMATE TRANSPORTER"/>
    <property type="match status" value="1"/>
</dbReference>
<keyword evidence="2" id="KW-0813">Transport</keyword>
<dbReference type="KEGG" id="satk:SA2016_3916"/>
<dbReference type="Gene3D" id="1.20.1250.20">
    <property type="entry name" value="MFS general substrate transporter like domains"/>
    <property type="match status" value="1"/>
</dbReference>
<dbReference type="Pfam" id="PF07690">
    <property type="entry name" value="MFS_1"/>
    <property type="match status" value="1"/>
</dbReference>
<proteinExistence type="predicted"/>
<dbReference type="GO" id="GO:0022857">
    <property type="term" value="F:transmembrane transporter activity"/>
    <property type="evidence" value="ECO:0007669"/>
    <property type="project" value="InterPro"/>
</dbReference>
<evidence type="ECO:0000256" key="3">
    <source>
        <dbReference type="ARBA" id="ARBA00022475"/>
    </source>
</evidence>
<evidence type="ECO:0000256" key="4">
    <source>
        <dbReference type="ARBA" id="ARBA00022692"/>
    </source>
</evidence>
<feature type="transmembrane region" description="Helical" evidence="8">
    <location>
        <begin position="402"/>
        <end position="421"/>
    </location>
</feature>
<evidence type="ECO:0000256" key="8">
    <source>
        <dbReference type="SAM" id="Phobius"/>
    </source>
</evidence>
<name>A0A127A527_9MICC</name>
<sequence>MSASTSADSRTPRTQNARIAALSGFLGSTLEYYDFFIFGSAAALFFGKLFFPDSGAAGTLLSFATLGVAYVARPLGAVIWGHFGDRMGRKNVLLLTLVLMGASTFLIGCLPTYSAVGGLAPTALIALRFIQGLSAGGESPGSSSLTLEHAPEGRRAFFTSFTMSGIQFGIVVSSIVFIPVTMLPQSVLMSWGWRIPFLLSAVVTFVAFYLRRRLEEPELFAEIKEDAKTAAVPLVDLFRNDFPNVVRVTLAALVTMVGTVFTVFALTYATAVVKLDKPTMLVVIAVANAVTVFTQPLFALLADRIGRKPVFIVGALGSAVMVFAFFGALSTRSWPLIFATGIGLTGVFYAMPNGVYPAYFPELFPARTRYSGMAVSLMLGLVVAGFTPAIGAAITAGDSANWGPVGWMTVAFCLVSALAVLSARETYRVPKDELGRRSRRAEPSEALPVPARGTAGN</sequence>
<dbReference type="PROSITE" id="PS00217">
    <property type="entry name" value="SUGAR_TRANSPORT_2"/>
    <property type="match status" value="1"/>
</dbReference>
<dbReference type="InterPro" id="IPR036259">
    <property type="entry name" value="MFS_trans_sf"/>
</dbReference>
<feature type="transmembrane region" description="Helical" evidence="8">
    <location>
        <begin position="157"/>
        <end position="179"/>
    </location>
</feature>
<feature type="transmembrane region" description="Helical" evidence="8">
    <location>
        <begin position="334"/>
        <end position="351"/>
    </location>
</feature>
<keyword evidence="4 8" id="KW-0812">Transmembrane</keyword>
<dbReference type="STRING" id="37927.SA2016_3916"/>
<feature type="transmembrane region" description="Helical" evidence="8">
    <location>
        <begin position="57"/>
        <end position="80"/>
    </location>
</feature>
<feature type="transmembrane region" description="Helical" evidence="8">
    <location>
        <begin position="32"/>
        <end position="51"/>
    </location>
</feature>
<feature type="transmembrane region" description="Helical" evidence="8">
    <location>
        <begin position="191"/>
        <end position="210"/>
    </location>
</feature>
<evidence type="ECO:0000259" key="9">
    <source>
        <dbReference type="PROSITE" id="PS50850"/>
    </source>
</evidence>
<dbReference type="InterPro" id="IPR020846">
    <property type="entry name" value="MFS_dom"/>
</dbReference>